<keyword evidence="2" id="KW-1185">Reference proteome</keyword>
<evidence type="ECO:0000313" key="2">
    <source>
        <dbReference type="Proteomes" id="UP001221142"/>
    </source>
</evidence>
<sequence length="379" mass="43763">MDPPSKPLEIQELVDHCIDFLHDSRRDLKRCALVCRAWLYPAQFHLFRNWTFLDTAADQHRRVAQLDRMPMSPGVLRLVVRLQAQLQYVYRPQFSAFLPQFTKLQELRIGGVYLPSSSTYWMSMMTVKRLLSIPSIQRVELYCTFHHLAPFLRLWEGCSDNIQHLALGRVIITGRADDWVIPSSLVRRTSRIRLETLVISYGAFIRRWVAADACPFDFSRLTKLTLRMVEHVGAFKWGPLSGSLATIEELDLTMIQQMPRAGPPPHIDLSQFKRLRILALRSFDSETTVNILDTLSTVHPHNRILISRISLFPSLLTIEALTRLDTLLTTLPLLELVEVKLGWAWTSEVYRLTVAEDYLPLLRSRYLLTVVETRGSDLN</sequence>
<accession>A0AAD7FR11</accession>
<reference evidence="1" key="1">
    <citation type="submission" date="2023-03" db="EMBL/GenBank/DDBJ databases">
        <title>Massive genome expansion in bonnet fungi (Mycena s.s.) driven by repeated elements and novel gene families across ecological guilds.</title>
        <authorList>
            <consortium name="Lawrence Berkeley National Laboratory"/>
            <person name="Harder C.B."/>
            <person name="Miyauchi S."/>
            <person name="Viragh M."/>
            <person name="Kuo A."/>
            <person name="Thoen E."/>
            <person name="Andreopoulos B."/>
            <person name="Lu D."/>
            <person name="Skrede I."/>
            <person name="Drula E."/>
            <person name="Henrissat B."/>
            <person name="Morin E."/>
            <person name="Kohler A."/>
            <person name="Barry K."/>
            <person name="LaButti K."/>
            <person name="Morin E."/>
            <person name="Salamov A."/>
            <person name="Lipzen A."/>
            <person name="Mereny Z."/>
            <person name="Hegedus B."/>
            <person name="Baldrian P."/>
            <person name="Stursova M."/>
            <person name="Weitz H."/>
            <person name="Taylor A."/>
            <person name="Grigoriev I.V."/>
            <person name="Nagy L.G."/>
            <person name="Martin F."/>
            <person name="Kauserud H."/>
        </authorList>
    </citation>
    <scope>NUCLEOTIDE SEQUENCE</scope>
    <source>
        <strain evidence="1">9284</strain>
    </source>
</reference>
<dbReference type="Proteomes" id="UP001221142">
    <property type="component" value="Unassembled WGS sequence"/>
</dbReference>
<evidence type="ECO:0000313" key="1">
    <source>
        <dbReference type="EMBL" id="KAJ7633125.1"/>
    </source>
</evidence>
<protein>
    <recommendedName>
        <fullName evidence="3">F-box domain-containing protein</fullName>
    </recommendedName>
</protein>
<organism evidence="1 2">
    <name type="scientific">Roridomyces roridus</name>
    <dbReference type="NCBI Taxonomy" id="1738132"/>
    <lineage>
        <taxon>Eukaryota</taxon>
        <taxon>Fungi</taxon>
        <taxon>Dikarya</taxon>
        <taxon>Basidiomycota</taxon>
        <taxon>Agaricomycotina</taxon>
        <taxon>Agaricomycetes</taxon>
        <taxon>Agaricomycetidae</taxon>
        <taxon>Agaricales</taxon>
        <taxon>Marasmiineae</taxon>
        <taxon>Mycenaceae</taxon>
        <taxon>Roridomyces</taxon>
    </lineage>
</organism>
<proteinExistence type="predicted"/>
<gene>
    <name evidence="1" type="ORF">FB45DRAFT_522677</name>
</gene>
<evidence type="ECO:0008006" key="3">
    <source>
        <dbReference type="Google" id="ProtNLM"/>
    </source>
</evidence>
<name>A0AAD7FR11_9AGAR</name>
<dbReference type="EMBL" id="JARKIF010000008">
    <property type="protein sequence ID" value="KAJ7633125.1"/>
    <property type="molecule type" value="Genomic_DNA"/>
</dbReference>
<dbReference type="SUPFAM" id="SSF52047">
    <property type="entry name" value="RNI-like"/>
    <property type="match status" value="1"/>
</dbReference>
<dbReference type="AlphaFoldDB" id="A0AAD7FR11"/>
<comment type="caution">
    <text evidence="1">The sequence shown here is derived from an EMBL/GenBank/DDBJ whole genome shotgun (WGS) entry which is preliminary data.</text>
</comment>